<sequence length="63" mass="7584">MRLDTPYHSFQGNWEIQEYTTKSHHSKQVKIELPQDASREESRVPRELLNHYFLENSLIQSKL</sequence>
<dbReference type="EMBL" id="LIXZ01000002">
    <property type="protein sequence ID" value="KPL60809.1"/>
    <property type="molecule type" value="Genomic_DNA"/>
</dbReference>
<reference evidence="1 2" key="1">
    <citation type="submission" date="2015-08" db="EMBL/GenBank/DDBJ databases">
        <title>Draft Genome Sequence of Bacillus vietnamensis UCD-SED5.</title>
        <authorList>
            <person name="Lee R.D."/>
            <person name="Jospin G."/>
            <person name="Lang J.M."/>
            <person name="Coil D.A."/>
            <person name="Eisen J.A."/>
        </authorList>
    </citation>
    <scope>NUCLEOTIDE SEQUENCE [LARGE SCALE GENOMIC DNA]</scope>
    <source>
        <strain evidence="1 2">UCD-SED5</strain>
    </source>
</reference>
<comment type="caution">
    <text evidence="1">The sequence shown here is derived from an EMBL/GenBank/DDBJ whole genome shotgun (WGS) entry which is preliminary data.</text>
</comment>
<dbReference type="Proteomes" id="UP000050398">
    <property type="component" value="Unassembled WGS sequence"/>
</dbReference>
<protein>
    <submittedName>
        <fullName evidence="1">Uncharacterized protein</fullName>
    </submittedName>
</protein>
<accession>A0A0P6WJD3</accession>
<dbReference type="AlphaFoldDB" id="A0A0P6WJD3"/>
<evidence type="ECO:0000313" key="1">
    <source>
        <dbReference type="EMBL" id="KPL60809.1"/>
    </source>
</evidence>
<evidence type="ECO:0000313" key="2">
    <source>
        <dbReference type="Proteomes" id="UP000050398"/>
    </source>
</evidence>
<name>A0A0P6WJD3_9BACI</name>
<proteinExistence type="predicted"/>
<gene>
    <name evidence="1" type="ORF">AM506_03465</name>
</gene>
<organism evidence="1 2">
    <name type="scientific">Rossellomorea vietnamensis</name>
    <dbReference type="NCBI Taxonomy" id="218284"/>
    <lineage>
        <taxon>Bacteria</taxon>
        <taxon>Bacillati</taxon>
        <taxon>Bacillota</taxon>
        <taxon>Bacilli</taxon>
        <taxon>Bacillales</taxon>
        <taxon>Bacillaceae</taxon>
        <taxon>Rossellomorea</taxon>
    </lineage>
</organism>